<feature type="compositionally biased region" description="Pro residues" evidence="1">
    <location>
        <begin position="62"/>
        <end position="76"/>
    </location>
</feature>
<accession>A0A812W2J6</accession>
<evidence type="ECO:0000256" key="1">
    <source>
        <dbReference type="SAM" id="MobiDB-lite"/>
    </source>
</evidence>
<name>A0A812W2J6_SYMPI</name>
<reference evidence="3" key="1">
    <citation type="submission" date="2021-02" db="EMBL/GenBank/DDBJ databases">
        <authorList>
            <person name="Dougan E. K."/>
            <person name="Rhodes N."/>
            <person name="Thang M."/>
            <person name="Chan C."/>
        </authorList>
    </citation>
    <scope>NUCLEOTIDE SEQUENCE</scope>
</reference>
<dbReference type="AlphaFoldDB" id="A0A812W2J6"/>
<feature type="region of interest" description="Disordered" evidence="1">
    <location>
        <begin position="35"/>
        <end position="76"/>
    </location>
</feature>
<keyword evidence="2" id="KW-0472">Membrane</keyword>
<sequence length="76" mass="7924">MCAVRAYAYGYSYVGSYLAVSGVGCAWRRWNTFGQEKEDEEEDAAATANANLPTDPAAGMPPGAPGMPGPPPMPQG</sequence>
<evidence type="ECO:0000313" key="4">
    <source>
        <dbReference type="Proteomes" id="UP000649617"/>
    </source>
</evidence>
<dbReference type="PROSITE" id="PS51257">
    <property type="entry name" value="PROKAR_LIPOPROTEIN"/>
    <property type="match status" value="1"/>
</dbReference>
<organism evidence="3 4">
    <name type="scientific">Symbiodinium pilosum</name>
    <name type="common">Dinoflagellate</name>
    <dbReference type="NCBI Taxonomy" id="2952"/>
    <lineage>
        <taxon>Eukaryota</taxon>
        <taxon>Sar</taxon>
        <taxon>Alveolata</taxon>
        <taxon>Dinophyceae</taxon>
        <taxon>Suessiales</taxon>
        <taxon>Symbiodiniaceae</taxon>
        <taxon>Symbiodinium</taxon>
    </lineage>
</organism>
<feature type="transmembrane region" description="Helical" evidence="2">
    <location>
        <begin position="6"/>
        <end position="27"/>
    </location>
</feature>
<dbReference type="Proteomes" id="UP000649617">
    <property type="component" value="Unassembled WGS sequence"/>
</dbReference>
<proteinExistence type="predicted"/>
<evidence type="ECO:0000313" key="3">
    <source>
        <dbReference type="EMBL" id="CAE7668079.1"/>
    </source>
</evidence>
<keyword evidence="2" id="KW-1133">Transmembrane helix</keyword>
<evidence type="ECO:0000256" key="2">
    <source>
        <dbReference type="SAM" id="Phobius"/>
    </source>
</evidence>
<keyword evidence="4" id="KW-1185">Reference proteome</keyword>
<protein>
    <submittedName>
        <fullName evidence="3">Uncharacterized protein</fullName>
    </submittedName>
</protein>
<keyword evidence="2" id="KW-0812">Transmembrane</keyword>
<feature type="compositionally biased region" description="Low complexity" evidence="1">
    <location>
        <begin position="45"/>
        <end position="61"/>
    </location>
</feature>
<comment type="caution">
    <text evidence="3">The sequence shown here is derived from an EMBL/GenBank/DDBJ whole genome shotgun (WGS) entry which is preliminary data.</text>
</comment>
<dbReference type="EMBL" id="CAJNIZ010043754">
    <property type="protein sequence ID" value="CAE7668079.1"/>
    <property type="molecule type" value="Genomic_DNA"/>
</dbReference>
<gene>
    <name evidence="3" type="ORF">SPIL2461_LOCUS18348</name>
</gene>